<dbReference type="EMBL" id="HBUF01348587">
    <property type="protein sequence ID" value="CAG6711793.1"/>
    <property type="molecule type" value="Transcribed_RNA"/>
</dbReference>
<evidence type="ECO:0000313" key="1">
    <source>
        <dbReference type="EMBL" id="CAG6711793.1"/>
    </source>
</evidence>
<name>A0A8D8XW96_9HEMI</name>
<organism evidence="1">
    <name type="scientific">Cacopsylla melanoneura</name>
    <dbReference type="NCBI Taxonomy" id="428564"/>
    <lineage>
        <taxon>Eukaryota</taxon>
        <taxon>Metazoa</taxon>
        <taxon>Ecdysozoa</taxon>
        <taxon>Arthropoda</taxon>
        <taxon>Hexapoda</taxon>
        <taxon>Insecta</taxon>
        <taxon>Pterygota</taxon>
        <taxon>Neoptera</taxon>
        <taxon>Paraneoptera</taxon>
        <taxon>Hemiptera</taxon>
        <taxon>Sternorrhyncha</taxon>
        <taxon>Psylloidea</taxon>
        <taxon>Psyllidae</taxon>
        <taxon>Psyllinae</taxon>
        <taxon>Cacopsylla</taxon>
    </lineage>
</organism>
<protein>
    <submittedName>
        <fullName evidence="1">Uncharacterized protein</fullName>
    </submittedName>
</protein>
<reference evidence="1" key="1">
    <citation type="submission" date="2021-05" db="EMBL/GenBank/DDBJ databases">
        <authorList>
            <person name="Alioto T."/>
            <person name="Alioto T."/>
            <person name="Gomez Garrido J."/>
        </authorList>
    </citation>
    <scope>NUCLEOTIDE SEQUENCE</scope>
</reference>
<sequence>MDPSTLQELSDILSTFCDTRCSIIQLENIFRFVHSLEAEMGSSSVQILKDNINSIIKDQGSFVSQEHINRIASVIFPQDSELKKKFLSLFSNELTNQSFSKDEFEEIDIDQDTSLSHNEETFHITTSMAEVTQDGQLYGTDKCPCVCHTEHHSVKHCFTCAIQFAQGCTYTSCKRDKSVLSTKLTSESETSLFYQPI</sequence>
<proteinExistence type="predicted"/>
<dbReference type="AlphaFoldDB" id="A0A8D8XW96"/>
<accession>A0A8D8XW96</accession>